<name>H0R276_9ACTN</name>
<dbReference type="RefSeq" id="WP_007318512.1">
    <property type="nucleotide sequence ID" value="NZ_BAEH01000076.1"/>
</dbReference>
<dbReference type="EMBL" id="BAEH01000076">
    <property type="protein sequence ID" value="GAB19177.1"/>
    <property type="molecule type" value="Genomic_DNA"/>
</dbReference>
<evidence type="ECO:0000313" key="2">
    <source>
        <dbReference type="Proteomes" id="UP000035034"/>
    </source>
</evidence>
<dbReference type="Proteomes" id="UP000035034">
    <property type="component" value="Unassembled WGS sequence"/>
</dbReference>
<evidence type="ECO:0000313" key="1">
    <source>
        <dbReference type="EMBL" id="GAB19177.1"/>
    </source>
</evidence>
<proteinExistence type="predicted"/>
<comment type="caution">
    <text evidence="1">The sequence shown here is derived from an EMBL/GenBank/DDBJ whole genome shotgun (WGS) entry which is preliminary data.</text>
</comment>
<protein>
    <submittedName>
        <fullName evidence="1">Uncharacterized protein</fullName>
    </submittedName>
</protein>
<accession>H0R276</accession>
<dbReference type="eggNOG" id="COG1597">
    <property type="taxonomic scope" value="Bacteria"/>
</dbReference>
<organism evidence="1 2">
    <name type="scientific">Gordonia effusa NBRC 100432</name>
    <dbReference type="NCBI Taxonomy" id="1077974"/>
    <lineage>
        <taxon>Bacteria</taxon>
        <taxon>Bacillati</taxon>
        <taxon>Actinomycetota</taxon>
        <taxon>Actinomycetes</taxon>
        <taxon>Mycobacteriales</taxon>
        <taxon>Gordoniaceae</taxon>
        <taxon>Gordonia</taxon>
    </lineage>
</organism>
<dbReference type="STRING" id="1077974.GOEFS_076_00060"/>
<sequence length="212" mass="22845">MSFVLIEQPETEADLAAVTAAAKSLTRAPLANPALSRIVVVTLGDRCGDLFFSAVVARLMIAERLDVEVGYASPVATPATRRYRLKTGPAGRKVAETGTAQSLTLIRDDAATVLVGRARHLGADGDLYGEGIVDDERIFDGEVGAVEIEVSPDLRDVRGRVARRLPGGWRRGRAVQTGGTAIIVEREGISATRTVKRSTFYKHHEPWKLARG</sequence>
<reference evidence="1 2" key="1">
    <citation type="submission" date="2011-12" db="EMBL/GenBank/DDBJ databases">
        <title>Whole genome shotgun sequence of Gordonia effusa NBRC 100432.</title>
        <authorList>
            <person name="Yoshida I."/>
            <person name="Takarada H."/>
            <person name="Hosoyama A."/>
            <person name="Tsuchikane K."/>
            <person name="Katsumata H."/>
            <person name="Yamazaki S."/>
            <person name="Fujita N."/>
        </authorList>
    </citation>
    <scope>NUCLEOTIDE SEQUENCE [LARGE SCALE GENOMIC DNA]</scope>
    <source>
        <strain evidence="1 2">NBRC 100432</strain>
    </source>
</reference>
<keyword evidence="2" id="KW-1185">Reference proteome</keyword>
<dbReference type="OrthoDB" id="5189801at2"/>
<gene>
    <name evidence="1" type="ORF">GOEFS_076_00060</name>
</gene>
<dbReference type="AlphaFoldDB" id="H0R276"/>